<reference evidence="4" key="1">
    <citation type="submission" date="2017-10" db="EMBL/GenBank/DDBJ databases">
        <title>Rapid genome shrinkage in a self-fertile nematode reveals novel sperm competition proteins.</title>
        <authorList>
            <person name="Yin D."/>
            <person name="Schwarz E.M."/>
            <person name="Thomas C.G."/>
            <person name="Felde R.L."/>
            <person name="Korf I.F."/>
            <person name="Cutter A.D."/>
            <person name="Schartner C.M."/>
            <person name="Ralston E.J."/>
            <person name="Meyer B.J."/>
            <person name="Haag E.S."/>
        </authorList>
    </citation>
    <scope>NUCLEOTIDE SEQUENCE [LARGE SCALE GENOMIC DNA]</scope>
    <source>
        <strain evidence="4">JU1422</strain>
    </source>
</reference>
<gene>
    <name evidence="3" type="primary">Cni-C29E4.17</name>
    <name evidence="3" type="synonym">Cnig_chr_III.g11506</name>
    <name evidence="3" type="ORF">B9Z55_011506</name>
</gene>
<feature type="transmembrane region" description="Helical" evidence="2">
    <location>
        <begin position="20"/>
        <end position="42"/>
    </location>
</feature>
<accession>A0A2G5UKY5</accession>
<proteinExistence type="predicted"/>
<comment type="caution">
    <text evidence="3">The sequence shown here is derived from an EMBL/GenBank/DDBJ whole genome shotgun (WGS) entry which is preliminary data.</text>
</comment>
<organism evidence="3 4">
    <name type="scientific">Caenorhabditis nigoni</name>
    <dbReference type="NCBI Taxonomy" id="1611254"/>
    <lineage>
        <taxon>Eukaryota</taxon>
        <taxon>Metazoa</taxon>
        <taxon>Ecdysozoa</taxon>
        <taxon>Nematoda</taxon>
        <taxon>Chromadorea</taxon>
        <taxon>Rhabditida</taxon>
        <taxon>Rhabditina</taxon>
        <taxon>Rhabditomorpha</taxon>
        <taxon>Rhabditoidea</taxon>
        <taxon>Rhabditidae</taxon>
        <taxon>Peloderinae</taxon>
        <taxon>Caenorhabditis</taxon>
    </lineage>
</organism>
<evidence type="ECO:0000313" key="4">
    <source>
        <dbReference type="Proteomes" id="UP000230233"/>
    </source>
</evidence>
<sequence>MPWISERLRRELSHPENLEVLSIGFSIIFSCFAIIMGSWLTYKTYLMGGFDIYERLEKPEIEVEVLQKLKEYKKNRKAKKMEKRGKSGLIEPKNMK</sequence>
<keyword evidence="2" id="KW-0812">Transmembrane</keyword>
<keyword evidence="2" id="KW-1133">Transmembrane helix</keyword>
<protein>
    <submittedName>
        <fullName evidence="3">Uncharacterized protein</fullName>
    </submittedName>
</protein>
<dbReference type="EMBL" id="PDUG01000003">
    <property type="protein sequence ID" value="PIC40011.1"/>
    <property type="molecule type" value="Genomic_DNA"/>
</dbReference>
<keyword evidence="2" id="KW-0472">Membrane</keyword>
<dbReference type="PROSITE" id="PS51257">
    <property type="entry name" value="PROKAR_LIPOPROTEIN"/>
    <property type="match status" value="1"/>
</dbReference>
<dbReference type="AlphaFoldDB" id="A0A2G5UKY5"/>
<dbReference type="Proteomes" id="UP000230233">
    <property type="component" value="Chromosome III"/>
</dbReference>
<evidence type="ECO:0000256" key="2">
    <source>
        <dbReference type="SAM" id="Phobius"/>
    </source>
</evidence>
<keyword evidence="4" id="KW-1185">Reference proteome</keyword>
<evidence type="ECO:0000313" key="3">
    <source>
        <dbReference type="EMBL" id="PIC40011.1"/>
    </source>
</evidence>
<name>A0A2G5UKY5_9PELO</name>
<feature type="region of interest" description="Disordered" evidence="1">
    <location>
        <begin position="77"/>
        <end position="96"/>
    </location>
</feature>
<evidence type="ECO:0000256" key="1">
    <source>
        <dbReference type="SAM" id="MobiDB-lite"/>
    </source>
</evidence>